<protein>
    <submittedName>
        <fullName evidence="1">Uncharacterized protein</fullName>
    </submittedName>
</protein>
<evidence type="ECO:0000313" key="1">
    <source>
        <dbReference type="EMBL" id="JAE16930.1"/>
    </source>
</evidence>
<dbReference type="AlphaFoldDB" id="A0A0A9FVS0"/>
<sequence>MRSGCLVVSSLEVAAERTRARPKSAR</sequence>
<proteinExistence type="predicted"/>
<dbReference type="EMBL" id="GBRH01180966">
    <property type="protein sequence ID" value="JAE16930.1"/>
    <property type="molecule type" value="Transcribed_RNA"/>
</dbReference>
<reference evidence="1" key="1">
    <citation type="submission" date="2014-09" db="EMBL/GenBank/DDBJ databases">
        <authorList>
            <person name="Magalhaes I.L.F."/>
            <person name="Oliveira U."/>
            <person name="Santos F.R."/>
            <person name="Vidigal T.H.D.A."/>
            <person name="Brescovit A.D."/>
            <person name="Santos A.J."/>
        </authorList>
    </citation>
    <scope>NUCLEOTIDE SEQUENCE</scope>
    <source>
        <tissue evidence="1">Shoot tissue taken approximately 20 cm above the soil surface</tissue>
    </source>
</reference>
<reference evidence="1" key="2">
    <citation type="journal article" date="2015" name="Data Brief">
        <title>Shoot transcriptome of the giant reed, Arundo donax.</title>
        <authorList>
            <person name="Barrero R.A."/>
            <person name="Guerrero F.D."/>
            <person name="Moolhuijzen P."/>
            <person name="Goolsby J.A."/>
            <person name="Tidwell J."/>
            <person name="Bellgard S.E."/>
            <person name="Bellgard M.I."/>
        </authorList>
    </citation>
    <scope>NUCLEOTIDE SEQUENCE</scope>
    <source>
        <tissue evidence="1">Shoot tissue taken approximately 20 cm above the soil surface</tissue>
    </source>
</reference>
<organism evidence="1">
    <name type="scientific">Arundo donax</name>
    <name type="common">Giant reed</name>
    <name type="synonym">Donax arundinaceus</name>
    <dbReference type="NCBI Taxonomy" id="35708"/>
    <lineage>
        <taxon>Eukaryota</taxon>
        <taxon>Viridiplantae</taxon>
        <taxon>Streptophyta</taxon>
        <taxon>Embryophyta</taxon>
        <taxon>Tracheophyta</taxon>
        <taxon>Spermatophyta</taxon>
        <taxon>Magnoliopsida</taxon>
        <taxon>Liliopsida</taxon>
        <taxon>Poales</taxon>
        <taxon>Poaceae</taxon>
        <taxon>PACMAD clade</taxon>
        <taxon>Arundinoideae</taxon>
        <taxon>Arundineae</taxon>
        <taxon>Arundo</taxon>
    </lineage>
</organism>
<name>A0A0A9FVS0_ARUDO</name>
<accession>A0A0A9FVS0</accession>